<dbReference type="InterPro" id="IPR007146">
    <property type="entry name" value="Sas10/Utp3/C1D"/>
</dbReference>
<name>A0A9W9I4K6_9EURO</name>
<evidence type="ECO:0000313" key="8">
    <source>
        <dbReference type="EMBL" id="KAJ5162345.1"/>
    </source>
</evidence>
<dbReference type="PANTHER" id="PTHR15341:SF3">
    <property type="entry name" value="NUCLEAR NUCLEIC ACID-BINDING PROTEIN C1D"/>
    <property type="match status" value="1"/>
</dbReference>
<evidence type="ECO:0000256" key="3">
    <source>
        <dbReference type="ARBA" id="ARBA00022552"/>
    </source>
</evidence>
<protein>
    <recommendedName>
        <fullName evidence="6">Exosome complex protein</fullName>
    </recommendedName>
</protein>
<feature type="region of interest" description="Disordered" evidence="7">
    <location>
        <begin position="147"/>
        <end position="245"/>
    </location>
</feature>
<organism evidence="8 9">
    <name type="scientific">Penicillium capsulatum</name>
    <dbReference type="NCBI Taxonomy" id="69766"/>
    <lineage>
        <taxon>Eukaryota</taxon>
        <taxon>Fungi</taxon>
        <taxon>Dikarya</taxon>
        <taxon>Ascomycota</taxon>
        <taxon>Pezizomycotina</taxon>
        <taxon>Eurotiomycetes</taxon>
        <taxon>Eurotiomycetidae</taxon>
        <taxon>Eurotiales</taxon>
        <taxon>Aspergillaceae</taxon>
        <taxon>Penicillium</taxon>
    </lineage>
</organism>
<keyword evidence="4 6" id="KW-0694">RNA-binding</keyword>
<dbReference type="Proteomes" id="UP001146351">
    <property type="component" value="Unassembled WGS sequence"/>
</dbReference>
<dbReference type="GO" id="GO:0000460">
    <property type="term" value="P:maturation of 5.8S rRNA"/>
    <property type="evidence" value="ECO:0007669"/>
    <property type="project" value="TreeGrafter"/>
</dbReference>
<feature type="compositionally biased region" description="Acidic residues" evidence="7">
    <location>
        <begin position="175"/>
        <end position="190"/>
    </location>
</feature>
<gene>
    <name evidence="8" type="ORF">N7492_007737</name>
</gene>
<comment type="similarity">
    <text evidence="2 6">Belongs to the C1D family.</text>
</comment>
<evidence type="ECO:0000256" key="2">
    <source>
        <dbReference type="ARBA" id="ARBA00009154"/>
    </source>
</evidence>
<dbReference type="PANTHER" id="PTHR15341">
    <property type="entry name" value="SUN-COR STEROID HORMONE RECEPTOR CO-REPRESSOR"/>
    <property type="match status" value="1"/>
</dbReference>
<feature type="compositionally biased region" description="Basic and acidic residues" evidence="7">
    <location>
        <begin position="195"/>
        <end position="212"/>
    </location>
</feature>
<dbReference type="InterPro" id="IPR011082">
    <property type="entry name" value="Exosome-assoc_fac/DNA_repair"/>
</dbReference>
<comment type="subcellular location">
    <subcellularLocation>
        <location evidence="1 6">Nucleus</location>
    </subcellularLocation>
</comment>
<evidence type="ECO:0000256" key="7">
    <source>
        <dbReference type="SAM" id="MobiDB-lite"/>
    </source>
</evidence>
<dbReference type="GO" id="GO:0000178">
    <property type="term" value="C:exosome (RNase complex)"/>
    <property type="evidence" value="ECO:0007669"/>
    <property type="project" value="TreeGrafter"/>
</dbReference>
<feature type="compositionally biased region" description="Basic residues" evidence="7">
    <location>
        <begin position="230"/>
        <end position="245"/>
    </location>
</feature>
<feature type="compositionally biased region" description="Polar residues" evidence="7">
    <location>
        <begin position="154"/>
        <end position="171"/>
    </location>
</feature>
<dbReference type="GO" id="GO:0003723">
    <property type="term" value="F:RNA binding"/>
    <property type="evidence" value="ECO:0007669"/>
    <property type="project" value="UniProtKB-UniRule"/>
</dbReference>
<evidence type="ECO:0000256" key="4">
    <source>
        <dbReference type="ARBA" id="ARBA00022884"/>
    </source>
</evidence>
<evidence type="ECO:0000256" key="1">
    <source>
        <dbReference type="ARBA" id="ARBA00004123"/>
    </source>
</evidence>
<keyword evidence="3 6" id="KW-0698">rRNA processing</keyword>
<dbReference type="EMBL" id="JAPQKO010000005">
    <property type="protein sequence ID" value="KAJ5162345.1"/>
    <property type="molecule type" value="Genomic_DNA"/>
</dbReference>
<comment type="caution">
    <text evidence="8">The sequence shown here is derived from an EMBL/GenBank/DDBJ whole genome shotgun (WGS) entry which is preliminary data.</text>
</comment>
<proteinExistence type="inferred from homology"/>
<dbReference type="AlphaFoldDB" id="A0A9W9I4K6"/>
<reference evidence="8" key="2">
    <citation type="journal article" date="2023" name="IMA Fungus">
        <title>Comparative genomic study of the Penicillium genus elucidates a diverse pangenome and 15 lateral gene transfer events.</title>
        <authorList>
            <person name="Petersen C."/>
            <person name="Sorensen T."/>
            <person name="Nielsen M.R."/>
            <person name="Sondergaard T.E."/>
            <person name="Sorensen J.L."/>
            <person name="Fitzpatrick D.A."/>
            <person name="Frisvad J.C."/>
            <person name="Nielsen K.L."/>
        </authorList>
    </citation>
    <scope>NUCLEOTIDE SEQUENCE</scope>
    <source>
        <strain evidence="8">IBT 21917</strain>
    </source>
</reference>
<dbReference type="OrthoDB" id="1421013at2759"/>
<evidence type="ECO:0000256" key="6">
    <source>
        <dbReference type="RuleBase" id="RU368003"/>
    </source>
</evidence>
<dbReference type="GO" id="GO:0003677">
    <property type="term" value="F:DNA binding"/>
    <property type="evidence" value="ECO:0007669"/>
    <property type="project" value="TreeGrafter"/>
</dbReference>
<evidence type="ECO:0000256" key="5">
    <source>
        <dbReference type="ARBA" id="ARBA00023242"/>
    </source>
</evidence>
<accession>A0A9W9I4K6</accession>
<dbReference type="Pfam" id="PF04000">
    <property type="entry name" value="Sas10_Utp3"/>
    <property type="match status" value="1"/>
</dbReference>
<keyword evidence="5 6" id="KW-0539">Nucleus</keyword>
<reference evidence="8" key="1">
    <citation type="submission" date="2022-11" db="EMBL/GenBank/DDBJ databases">
        <authorList>
            <person name="Petersen C."/>
        </authorList>
    </citation>
    <scope>NUCLEOTIDE SEQUENCE</scope>
    <source>
        <strain evidence="8">IBT 21917</strain>
    </source>
</reference>
<sequence length="245" mass="27582">MDSTALLPLLEQLDDNLDDLEEVLTPVMGNSLAFLSKKLPVMDKAKILVLVTYTLESLIFSYVRLHGEDAKQHPVFRELTRVKQYFEKIKALETEPEQRPMTLDKAAAGRFIKHGLAGNDKIDLERAEKEAKERARAQFKAAMIAKKQAAAQQNSPATTEDLSSAARTSAKANGDSEEDDDDDEMEDDDSANQLHLEKEKAKKTQAKDEGAKSNKAAKKQRKNERSDKKERRKKKEASRKARSIQ</sequence>
<keyword evidence="9" id="KW-1185">Reference proteome</keyword>
<comment type="function">
    <text evidence="6">Required for exosome-dependent processing of pre-rRNA and small nucleolar RNA (snRNA) precursors. Involved in processing of 35S pre-rRNA at the A0, A1 and A2 sites.</text>
</comment>
<dbReference type="GO" id="GO:0010468">
    <property type="term" value="P:regulation of gene expression"/>
    <property type="evidence" value="ECO:0007669"/>
    <property type="project" value="TreeGrafter"/>
</dbReference>
<dbReference type="GO" id="GO:0005730">
    <property type="term" value="C:nucleolus"/>
    <property type="evidence" value="ECO:0007669"/>
    <property type="project" value="TreeGrafter"/>
</dbReference>
<evidence type="ECO:0000313" key="9">
    <source>
        <dbReference type="Proteomes" id="UP001146351"/>
    </source>
</evidence>